<reference evidence="3" key="1">
    <citation type="submission" date="2022-03" db="EMBL/GenBank/DDBJ databases">
        <title>Draft genome sequence of Aduncisulcus paluster, a free-living microaerophilic Fornicata.</title>
        <authorList>
            <person name="Yuyama I."/>
            <person name="Kume K."/>
            <person name="Tamura T."/>
            <person name="Inagaki Y."/>
            <person name="Hashimoto T."/>
        </authorList>
    </citation>
    <scope>NUCLEOTIDE SEQUENCE</scope>
    <source>
        <strain evidence="3">NY0171</strain>
    </source>
</reference>
<evidence type="ECO:0000256" key="1">
    <source>
        <dbReference type="SAM" id="SignalP"/>
    </source>
</evidence>
<keyword evidence="4" id="KW-1185">Reference proteome</keyword>
<sequence>MIYNANISIVSMIFVVSLSGRNVVLDVEPSSTVLELKGRIHTVIGISPPEQRLIFLGKQLQDAHNLHDCGISRDSTIHLTMRLRGGF</sequence>
<comment type="caution">
    <text evidence="3">The sequence shown here is derived from an EMBL/GenBank/DDBJ whole genome shotgun (WGS) entry which is preliminary data.</text>
</comment>
<feature type="domain" description="Ubiquitin-like" evidence="2">
    <location>
        <begin position="11"/>
        <end position="86"/>
    </location>
</feature>
<evidence type="ECO:0000259" key="2">
    <source>
        <dbReference type="PROSITE" id="PS50053"/>
    </source>
</evidence>
<feature type="chain" id="PRO_5045159186" evidence="1">
    <location>
        <begin position="21"/>
        <end position="87"/>
    </location>
</feature>
<gene>
    <name evidence="3" type="ORF">ADUPG1_013275</name>
</gene>
<dbReference type="Gene3D" id="3.10.20.90">
    <property type="entry name" value="Phosphatidylinositol 3-kinase Catalytic Subunit, Chain A, domain 1"/>
    <property type="match status" value="1"/>
</dbReference>
<dbReference type="Pfam" id="PF00240">
    <property type="entry name" value="ubiquitin"/>
    <property type="match status" value="1"/>
</dbReference>
<name>A0ABQ5K2D5_9EUKA</name>
<dbReference type="SMART" id="SM00213">
    <property type="entry name" value="UBQ"/>
    <property type="match status" value="1"/>
</dbReference>
<protein>
    <submittedName>
        <fullName evidence="3">Polyubiquitin-B isoform X1</fullName>
    </submittedName>
</protein>
<evidence type="ECO:0000313" key="3">
    <source>
        <dbReference type="EMBL" id="GKT26201.1"/>
    </source>
</evidence>
<keyword evidence="1" id="KW-0732">Signal</keyword>
<dbReference type="InterPro" id="IPR019956">
    <property type="entry name" value="Ubiquitin_dom"/>
</dbReference>
<dbReference type="InterPro" id="IPR029071">
    <property type="entry name" value="Ubiquitin-like_domsf"/>
</dbReference>
<dbReference type="InterPro" id="IPR050158">
    <property type="entry name" value="Ubiquitin_ubiquitin-like"/>
</dbReference>
<dbReference type="PRINTS" id="PR00348">
    <property type="entry name" value="UBIQUITIN"/>
</dbReference>
<dbReference type="EMBL" id="BQXS01012641">
    <property type="protein sequence ID" value="GKT26201.1"/>
    <property type="molecule type" value="Genomic_DNA"/>
</dbReference>
<dbReference type="Proteomes" id="UP001057375">
    <property type="component" value="Unassembled WGS sequence"/>
</dbReference>
<dbReference type="PANTHER" id="PTHR10666">
    <property type="entry name" value="UBIQUITIN"/>
    <property type="match status" value="1"/>
</dbReference>
<feature type="signal peptide" evidence="1">
    <location>
        <begin position="1"/>
        <end position="20"/>
    </location>
</feature>
<evidence type="ECO:0000313" key="4">
    <source>
        <dbReference type="Proteomes" id="UP001057375"/>
    </source>
</evidence>
<dbReference type="PROSITE" id="PS50053">
    <property type="entry name" value="UBIQUITIN_2"/>
    <property type="match status" value="1"/>
</dbReference>
<organism evidence="3 4">
    <name type="scientific">Aduncisulcus paluster</name>
    <dbReference type="NCBI Taxonomy" id="2918883"/>
    <lineage>
        <taxon>Eukaryota</taxon>
        <taxon>Metamonada</taxon>
        <taxon>Carpediemonas-like organisms</taxon>
        <taxon>Aduncisulcus</taxon>
    </lineage>
</organism>
<dbReference type="InterPro" id="IPR000626">
    <property type="entry name" value="Ubiquitin-like_dom"/>
</dbReference>
<accession>A0ABQ5K2D5</accession>
<proteinExistence type="predicted"/>
<dbReference type="SUPFAM" id="SSF54236">
    <property type="entry name" value="Ubiquitin-like"/>
    <property type="match status" value="1"/>
</dbReference>